<organism evidence="1 2">
    <name type="scientific">Piloderma croceum (strain F 1598)</name>
    <dbReference type="NCBI Taxonomy" id="765440"/>
    <lineage>
        <taxon>Eukaryota</taxon>
        <taxon>Fungi</taxon>
        <taxon>Dikarya</taxon>
        <taxon>Basidiomycota</taxon>
        <taxon>Agaricomycotina</taxon>
        <taxon>Agaricomycetes</taxon>
        <taxon>Agaricomycetidae</taxon>
        <taxon>Atheliales</taxon>
        <taxon>Atheliaceae</taxon>
        <taxon>Piloderma</taxon>
    </lineage>
</organism>
<dbReference type="AlphaFoldDB" id="A0A0C3BCH5"/>
<reference evidence="1 2" key="1">
    <citation type="submission" date="2014-04" db="EMBL/GenBank/DDBJ databases">
        <authorList>
            <consortium name="DOE Joint Genome Institute"/>
            <person name="Kuo A."/>
            <person name="Tarkka M."/>
            <person name="Buscot F."/>
            <person name="Kohler A."/>
            <person name="Nagy L.G."/>
            <person name="Floudas D."/>
            <person name="Copeland A."/>
            <person name="Barry K.W."/>
            <person name="Cichocki N."/>
            <person name="Veneault-Fourrey C."/>
            <person name="LaButti K."/>
            <person name="Lindquist E.A."/>
            <person name="Lipzen A."/>
            <person name="Lundell T."/>
            <person name="Morin E."/>
            <person name="Murat C."/>
            <person name="Sun H."/>
            <person name="Tunlid A."/>
            <person name="Henrissat B."/>
            <person name="Grigoriev I.V."/>
            <person name="Hibbett D.S."/>
            <person name="Martin F."/>
            <person name="Nordberg H.P."/>
            <person name="Cantor M.N."/>
            <person name="Hua S.X."/>
        </authorList>
    </citation>
    <scope>NUCLEOTIDE SEQUENCE [LARGE SCALE GENOMIC DNA]</scope>
    <source>
        <strain evidence="1 2">F 1598</strain>
    </source>
</reference>
<dbReference type="InParanoid" id="A0A0C3BCH5"/>
<reference evidence="2" key="2">
    <citation type="submission" date="2015-01" db="EMBL/GenBank/DDBJ databases">
        <title>Evolutionary Origins and Diversification of the Mycorrhizal Mutualists.</title>
        <authorList>
            <consortium name="DOE Joint Genome Institute"/>
            <consortium name="Mycorrhizal Genomics Consortium"/>
            <person name="Kohler A."/>
            <person name="Kuo A."/>
            <person name="Nagy L.G."/>
            <person name="Floudas D."/>
            <person name="Copeland A."/>
            <person name="Barry K.W."/>
            <person name="Cichocki N."/>
            <person name="Veneault-Fourrey C."/>
            <person name="LaButti K."/>
            <person name="Lindquist E.A."/>
            <person name="Lipzen A."/>
            <person name="Lundell T."/>
            <person name="Morin E."/>
            <person name="Murat C."/>
            <person name="Riley R."/>
            <person name="Ohm R."/>
            <person name="Sun H."/>
            <person name="Tunlid A."/>
            <person name="Henrissat B."/>
            <person name="Grigoriev I.V."/>
            <person name="Hibbett D.S."/>
            <person name="Martin F."/>
        </authorList>
    </citation>
    <scope>NUCLEOTIDE SEQUENCE [LARGE SCALE GENOMIC DNA]</scope>
    <source>
        <strain evidence="2">F 1598</strain>
    </source>
</reference>
<proteinExistence type="predicted"/>
<gene>
    <name evidence="1" type="ORF">PILCRDRAFT_819043</name>
</gene>
<keyword evidence="2" id="KW-1185">Reference proteome</keyword>
<dbReference type="EMBL" id="KN832989">
    <property type="protein sequence ID" value="KIM84013.1"/>
    <property type="molecule type" value="Genomic_DNA"/>
</dbReference>
<protein>
    <submittedName>
        <fullName evidence="1">Uncharacterized protein</fullName>
    </submittedName>
</protein>
<dbReference type="Proteomes" id="UP000054166">
    <property type="component" value="Unassembled WGS sequence"/>
</dbReference>
<accession>A0A0C3BCH5</accession>
<evidence type="ECO:0000313" key="1">
    <source>
        <dbReference type="EMBL" id="KIM84013.1"/>
    </source>
</evidence>
<evidence type="ECO:0000313" key="2">
    <source>
        <dbReference type="Proteomes" id="UP000054166"/>
    </source>
</evidence>
<sequence>MPMKNSTASYTIMSGQSYIKTENSSDGAENRTGGLHCAVWFSCYQVAAHRTSYPLL</sequence>
<name>A0A0C3BCH5_PILCF</name>
<dbReference type="HOGENOM" id="CLU_3014996_0_0_1"/>